<evidence type="ECO:0000313" key="3">
    <source>
        <dbReference type="Proteomes" id="UP000248395"/>
    </source>
</evidence>
<protein>
    <submittedName>
        <fullName evidence="2">Putative membrane protein</fullName>
    </submittedName>
</protein>
<reference evidence="2 3" key="1">
    <citation type="submission" date="2018-05" db="EMBL/GenBank/DDBJ databases">
        <title>Genomic Encyclopedia of Type Strains, Phase IV (KMG-IV): sequencing the most valuable type-strain genomes for metagenomic binning, comparative biology and taxonomic classification.</title>
        <authorList>
            <person name="Goeker M."/>
        </authorList>
    </citation>
    <scope>NUCLEOTIDE SEQUENCE [LARGE SCALE GENOMIC DNA]</scope>
    <source>
        <strain evidence="2 3">DSM 25134</strain>
    </source>
</reference>
<comment type="caution">
    <text evidence="2">The sequence shown here is derived from an EMBL/GenBank/DDBJ whole genome shotgun (WGS) entry which is preliminary data.</text>
</comment>
<proteinExistence type="predicted"/>
<dbReference type="InterPro" id="IPR018740">
    <property type="entry name" value="DUF2282_membr"/>
</dbReference>
<accession>A0A318J9V8</accession>
<evidence type="ECO:0000256" key="1">
    <source>
        <dbReference type="SAM" id="SignalP"/>
    </source>
</evidence>
<gene>
    <name evidence="2" type="ORF">DFR38_11518</name>
</gene>
<dbReference type="OrthoDB" id="1551288at2"/>
<name>A0A318J9V8_9NEIS</name>
<keyword evidence="1" id="KW-0732">Signal</keyword>
<feature type="chain" id="PRO_5016442046" evidence="1">
    <location>
        <begin position="29"/>
        <end position="88"/>
    </location>
</feature>
<dbReference type="EMBL" id="QJKC01000015">
    <property type="protein sequence ID" value="PXX43390.1"/>
    <property type="molecule type" value="Genomic_DNA"/>
</dbReference>
<dbReference type="Pfam" id="PF10048">
    <property type="entry name" value="DUF2282"/>
    <property type="match status" value="1"/>
</dbReference>
<organism evidence="2 3">
    <name type="scientific">Aquitalea magnusonii</name>
    <dbReference type="NCBI Taxonomy" id="332411"/>
    <lineage>
        <taxon>Bacteria</taxon>
        <taxon>Pseudomonadati</taxon>
        <taxon>Pseudomonadota</taxon>
        <taxon>Betaproteobacteria</taxon>
        <taxon>Neisseriales</taxon>
        <taxon>Chromobacteriaceae</taxon>
        <taxon>Aquitalea</taxon>
    </lineage>
</organism>
<sequence length="88" mass="8803">MNASKTLLASALGAVVTLAALAAAPAQAAEQEKCYGVAMAGMNDCASATGVHGCKGQATMDKDPGDWKLVAKGSCQQMGGNTMAPMKQ</sequence>
<dbReference type="Proteomes" id="UP000248395">
    <property type="component" value="Unassembled WGS sequence"/>
</dbReference>
<evidence type="ECO:0000313" key="2">
    <source>
        <dbReference type="EMBL" id="PXX43390.1"/>
    </source>
</evidence>
<dbReference type="AlphaFoldDB" id="A0A318J9V8"/>
<feature type="signal peptide" evidence="1">
    <location>
        <begin position="1"/>
        <end position="28"/>
    </location>
</feature>
<dbReference type="RefSeq" id="WP_059286406.1">
    <property type="nucleotide sequence ID" value="NZ_LNQU01000077.1"/>
</dbReference>
<keyword evidence="3" id="KW-1185">Reference proteome</keyword>